<sequence length="76" mass="8423">MTCFRLLALTALLLLLGCSETAESTIDDMADKSKELIQSARDISRDAAERMTEDIGAAREKASGKLRESFETLREQ</sequence>
<organism evidence="3 4">
    <name type="scientific">Marinobacter aromaticivorans</name>
    <dbReference type="NCBI Taxonomy" id="1494078"/>
    <lineage>
        <taxon>Bacteria</taxon>
        <taxon>Pseudomonadati</taxon>
        <taxon>Pseudomonadota</taxon>
        <taxon>Gammaproteobacteria</taxon>
        <taxon>Pseudomonadales</taxon>
        <taxon>Marinobacteraceae</taxon>
        <taxon>Marinobacter</taxon>
    </lineage>
</organism>
<comment type="caution">
    <text evidence="3">The sequence shown here is derived from an EMBL/GenBank/DDBJ whole genome shotgun (WGS) entry which is preliminary data.</text>
</comment>
<dbReference type="EMBL" id="JBHTBD010000002">
    <property type="protein sequence ID" value="MFC7294737.1"/>
    <property type="molecule type" value="Genomic_DNA"/>
</dbReference>
<evidence type="ECO:0008006" key="5">
    <source>
        <dbReference type="Google" id="ProtNLM"/>
    </source>
</evidence>
<dbReference type="RefSeq" id="WP_100687440.1">
    <property type="nucleotide sequence ID" value="NZ_JBHTBD010000002.1"/>
</dbReference>
<evidence type="ECO:0000256" key="1">
    <source>
        <dbReference type="SAM" id="MobiDB-lite"/>
    </source>
</evidence>
<dbReference type="PROSITE" id="PS51257">
    <property type="entry name" value="PROKAR_LIPOPROTEIN"/>
    <property type="match status" value="1"/>
</dbReference>
<proteinExistence type="predicted"/>
<feature type="chain" id="PRO_5046635965" description="Lipoprotein" evidence="2">
    <location>
        <begin position="25"/>
        <end position="76"/>
    </location>
</feature>
<protein>
    <recommendedName>
        <fullName evidence="5">Lipoprotein</fullName>
    </recommendedName>
</protein>
<keyword evidence="4" id="KW-1185">Reference proteome</keyword>
<reference evidence="4" key="1">
    <citation type="journal article" date="2019" name="Int. J. Syst. Evol. Microbiol.">
        <title>The Global Catalogue of Microorganisms (GCM) 10K type strain sequencing project: providing services to taxonomists for standard genome sequencing and annotation.</title>
        <authorList>
            <consortium name="The Broad Institute Genomics Platform"/>
            <consortium name="The Broad Institute Genome Sequencing Center for Infectious Disease"/>
            <person name="Wu L."/>
            <person name="Ma J."/>
        </authorList>
    </citation>
    <scope>NUCLEOTIDE SEQUENCE [LARGE SCALE GENOMIC DNA]</scope>
    <source>
        <strain evidence="4">CCUG 60559</strain>
    </source>
</reference>
<feature type="region of interest" description="Disordered" evidence="1">
    <location>
        <begin position="48"/>
        <end position="76"/>
    </location>
</feature>
<feature type="signal peptide" evidence="2">
    <location>
        <begin position="1"/>
        <end position="24"/>
    </location>
</feature>
<name>A0ABW2IUZ9_9GAMM</name>
<evidence type="ECO:0000313" key="4">
    <source>
        <dbReference type="Proteomes" id="UP001596506"/>
    </source>
</evidence>
<keyword evidence="2" id="KW-0732">Signal</keyword>
<evidence type="ECO:0000313" key="3">
    <source>
        <dbReference type="EMBL" id="MFC7294737.1"/>
    </source>
</evidence>
<dbReference type="Proteomes" id="UP001596506">
    <property type="component" value="Unassembled WGS sequence"/>
</dbReference>
<evidence type="ECO:0000256" key="2">
    <source>
        <dbReference type="SAM" id="SignalP"/>
    </source>
</evidence>
<gene>
    <name evidence="3" type="ORF">ACFQQA_08370</name>
</gene>
<accession>A0ABW2IUZ9</accession>